<dbReference type="Proteomes" id="UP001340816">
    <property type="component" value="Chromosome"/>
</dbReference>
<evidence type="ECO:0000313" key="3">
    <source>
        <dbReference type="EMBL" id="WSD16623.1"/>
    </source>
</evidence>
<feature type="region of interest" description="Disordered" evidence="1">
    <location>
        <begin position="338"/>
        <end position="368"/>
    </location>
</feature>
<proteinExistence type="predicted"/>
<feature type="domain" description="TIR" evidence="2">
    <location>
        <begin position="230"/>
        <end position="348"/>
    </location>
</feature>
<keyword evidence="4" id="KW-1185">Reference proteome</keyword>
<protein>
    <submittedName>
        <fullName evidence="3">Toll/interleukin-1 receptor domain-containing protein</fullName>
    </submittedName>
</protein>
<reference evidence="3 4" key="1">
    <citation type="submission" date="2022-10" db="EMBL/GenBank/DDBJ databases">
        <title>The complete genomes of actinobacterial strains from the NBC collection.</title>
        <authorList>
            <person name="Joergensen T.S."/>
            <person name="Alvarez Arevalo M."/>
            <person name="Sterndorff E.B."/>
            <person name="Faurdal D."/>
            <person name="Vuksanovic O."/>
            <person name="Mourched A.-S."/>
            <person name="Charusanti P."/>
            <person name="Shaw S."/>
            <person name="Blin K."/>
            <person name="Weber T."/>
        </authorList>
    </citation>
    <scope>NUCLEOTIDE SEQUENCE [LARGE SCALE GENOMIC DNA]</scope>
    <source>
        <strain evidence="3 4">NBC 01752</strain>
    </source>
</reference>
<sequence>MDPSVNYFYTSCTRSDGWPAISRFHADLEYRLRAQEGLWVSGALGPQMGSGQRFDRALAEVGVMIALGSPQYFQSQYCGREWAVFKTRISRHRVRTQKDASACLIPILWEPVPPHALPPRTADGQESPAETQWEGGFGGNGLHQLMQSDSREAEDAYFALLERLSRQIAEARRIHLSMIDVEELSRVRPAFGTLPLTRQTTSARTPVYTGSYTEPNGGYDSRVPSAPVSIAISYVGADQPWADWMAEVLEQDGHPSVNQVRWETERESLTETVDRAHREAERVIALFSRTYFTAGETEPLDWERAFVGADKEWLIPVQIDMEPRPLLVRRGVPVTQLKGSDQNEAERLCELVRDPNPRIPGQREGDAR</sequence>
<evidence type="ECO:0000313" key="4">
    <source>
        <dbReference type="Proteomes" id="UP001340816"/>
    </source>
</evidence>
<organism evidence="3 4">
    <name type="scientific">Streptomyces phaeochromogenes</name>
    <dbReference type="NCBI Taxonomy" id="1923"/>
    <lineage>
        <taxon>Bacteria</taxon>
        <taxon>Bacillati</taxon>
        <taxon>Actinomycetota</taxon>
        <taxon>Actinomycetes</taxon>
        <taxon>Kitasatosporales</taxon>
        <taxon>Streptomycetaceae</taxon>
        <taxon>Streptomyces</taxon>
        <taxon>Streptomyces phaeochromogenes group</taxon>
    </lineage>
</organism>
<name>A0ABZ1HGB4_STRPH</name>
<dbReference type="RefSeq" id="WP_326760167.1">
    <property type="nucleotide sequence ID" value="NZ_CP109135.1"/>
</dbReference>
<evidence type="ECO:0000256" key="1">
    <source>
        <dbReference type="SAM" id="MobiDB-lite"/>
    </source>
</evidence>
<keyword evidence="3" id="KW-0675">Receptor</keyword>
<evidence type="ECO:0000259" key="2">
    <source>
        <dbReference type="Pfam" id="PF13676"/>
    </source>
</evidence>
<accession>A0ABZ1HGB4</accession>
<dbReference type="SUPFAM" id="SSF52200">
    <property type="entry name" value="Toll/Interleukin receptor TIR domain"/>
    <property type="match status" value="2"/>
</dbReference>
<dbReference type="InterPro" id="IPR000157">
    <property type="entry name" value="TIR_dom"/>
</dbReference>
<dbReference type="EMBL" id="CP109135">
    <property type="protein sequence ID" value="WSD16623.1"/>
    <property type="molecule type" value="Genomic_DNA"/>
</dbReference>
<dbReference type="InterPro" id="IPR035897">
    <property type="entry name" value="Toll_tir_struct_dom_sf"/>
</dbReference>
<dbReference type="Pfam" id="PF13676">
    <property type="entry name" value="TIR_2"/>
    <property type="match status" value="1"/>
</dbReference>
<feature type="compositionally biased region" description="Basic and acidic residues" evidence="1">
    <location>
        <begin position="344"/>
        <end position="368"/>
    </location>
</feature>
<gene>
    <name evidence="3" type="ORF">OHB35_27135</name>
</gene>
<dbReference type="Gene3D" id="3.40.50.10140">
    <property type="entry name" value="Toll/interleukin-1 receptor homology (TIR) domain"/>
    <property type="match status" value="2"/>
</dbReference>